<dbReference type="CDD" id="cd03801">
    <property type="entry name" value="GT4_PimA-like"/>
    <property type="match status" value="1"/>
</dbReference>
<dbReference type="Gene3D" id="3.40.50.2000">
    <property type="entry name" value="Glycogen Phosphorylase B"/>
    <property type="match status" value="2"/>
</dbReference>
<keyword evidence="2" id="KW-1185">Reference proteome</keyword>
<proteinExistence type="predicted"/>
<sequence>MGGRLLFLCHRIPFPPDKGDKIRAWHMLEHLAQSWEVDLGCLVDDRADFDHVPALKRSCATVEARWTGSRAGAAIRAVRQLRPGRPLSLGWFHEPGLRAWTEDQLARGRHDAVFVYSSSMAPYLMGAGRPGLRRILDMVDVDSEKWRAYADAGRAPMRQVWAREARTLLAFERAAAADFDCSLFVSEAEAAHFAALAPECAGRVDHVDNGVALGRFDPARRTDRPFSGRAPTIVFTGTMDYRPNIEAVSWFAREVMPMLSEAEFHIVGANPTAAVRALAQQRGVHVTGTVPDVRPYLAHAAVVVAPLRIARGIQNKVLEAMAMARPVVASPEAFEGVRARAGRDILVAEGALETARRIREVLDGEHPDLGAAGRAAVMAGHDWRATLQRLDHVLESAEARDRMPA</sequence>
<name>A0ABS5QF99_9PROT</name>
<dbReference type="Proteomes" id="UP000766336">
    <property type="component" value="Unassembled WGS sequence"/>
</dbReference>
<dbReference type="SUPFAM" id="SSF53756">
    <property type="entry name" value="UDP-Glycosyltransferase/glycogen phosphorylase"/>
    <property type="match status" value="1"/>
</dbReference>
<accession>A0ABS5QF99</accession>
<dbReference type="EMBL" id="JAHCDA010000002">
    <property type="protein sequence ID" value="MBS7812048.1"/>
    <property type="molecule type" value="Genomic_DNA"/>
</dbReference>
<evidence type="ECO:0000313" key="1">
    <source>
        <dbReference type="EMBL" id="MBS7812048.1"/>
    </source>
</evidence>
<dbReference type="PANTHER" id="PTHR12526:SF600">
    <property type="entry name" value="GLYCOSYL TRANSFERASE GROUP 1"/>
    <property type="match status" value="1"/>
</dbReference>
<organism evidence="1 2">
    <name type="scientific">Roseococcus pinisoli</name>
    <dbReference type="NCBI Taxonomy" id="2835040"/>
    <lineage>
        <taxon>Bacteria</taxon>
        <taxon>Pseudomonadati</taxon>
        <taxon>Pseudomonadota</taxon>
        <taxon>Alphaproteobacteria</taxon>
        <taxon>Acetobacterales</taxon>
        <taxon>Roseomonadaceae</taxon>
        <taxon>Roseococcus</taxon>
    </lineage>
</organism>
<dbReference type="NCBIfam" id="TIGR03087">
    <property type="entry name" value="stp1"/>
    <property type="match status" value="1"/>
</dbReference>
<protein>
    <submittedName>
        <fullName evidence="1">TIGR03087 family PEP-CTERM/XrtA system glycosyltransferase</fullName>
    </submittedName>
</protein>
<reference evidence="1 2" key="1">
    <citation type="submission" date="2021-05" db="EMBL/GenBank/DDBJ databases">
        <title>Roseococcus sp. XZZS9, whole genome shotgun sequencing project.</title>
        <authorList>
            <person name="Zhao G."/>
            <person name="Shen L."/>
        </authorList>
    </citation>
    <scope>NUCLEOTIDE SEQUENCE [LARGE SCALE GENOMIC DNA]</scope>
    <source>
        <strain evidence="1 2">XZZS9</strain>
    </source>
</reference>
<dbReference type="PANTHER" id="PTHR12526">
    <property type="entry name" value="GLYCOSYLTRANSFERASE"/>
    <property type="match status" value="1"/>
</dbReference>
<dbReference type="RefSeq" id="WP_213670684.1">
    <property type="nucleotide sequence ID" value="NZ_JAHCDA010000002.1"/>
</dbReference>
<dbReference type="Pfam" id="PF13692">
    <property type="entry name" value="Glyco_trans_1_4"/>
    <property type="match status" value="1"/>
</dbReference>
<comment type="caution">
    <text evidence="1">The sequence shown here is derived from an EMBL/GenBank/DDBJ whole genome shotgun (WGS) entry which is preliminary data.</text>
</comment>
<dbReference type="InterPro" id="IPR017521">
    <property type="entry name" value="Sugar_tfrase_PEP-CTERM_Stp1"/>
</dbReference>
<gene>
    <name evidence="1" type="ORF">KHU32_13940</name>
</gene>
<evidence type="ECO:0000313" key="2">
    <source>
        <dbReference type="Proteomes" id="UP000766336"/>
    </source>
</evidence>